<reference evidence="1 2" key="1">
    <citation type="journal article" date="2014" name="BMC Genomics">
        <title>Comparison of environmental and isolate Sulfobacillus genomes reveals diverse carbon, sulfur, nitrogen, and hydrogen metabolisms.</title>
        <authorList>
            <person name="Justice N.B."/>
            <person name="Norman A."/>
            <person name="Brown C.T."/>
            <person name="Singh A."/>
            <person name="Thomas B.C."/>
            <person name="Banfield J.F."/>
        </authorList>
    </citation>
    <scope>NUCLEOTIDE SEQUENCE [LARGE SCALE GENOMIC DNA]</scope>
    <source>
        <strain evidence="1">AMDSBA4</strain>
    </source>
</reference>
<accession>A0A2T2WW15</accession>
<dbReference type="EMBL" id="PXYW01000124">
    <property type="protein sequence ID" value="PSR26413.1"/>
    <property type="molecule type" value="Genomic_DNA"/>
</dbReference>
<protein>
    <submittedName>
        <fullName evidence="1">Uncharacterized protein</fullName>
    </submittedName>
</protein>
<evidence type="ECO:0000313" key="2">
    <source>
        <dbReference type="Proteomes" id="UP000242972"/>
    </source>
</evidence>
<comment type="caution">
    <text evidence="1">The sequence shown here is derived from an EMBL/GenBank/DDBJ whole genome shotgun (WGS) entry which is preliminary data.</text>
</comment>
<gene>
    <name evidence="1" type="ORF">C7B46_20005</name>
</gene>
<sequence length="81" mass="8939">MGFAHGIQQAFKEQERQHPEWGLVLAKHPAVQDRMAAMGLGKPKKRTLNAVMDGYTDGQQDGYAVGKHNRATARHQDAVEG</sequence>
<name>A0A2T2WW15_9FIRM</name>
<evidence type="ECO:0000313" key="1">
    <source>
        <dbReference type="EMBL" id="PSR26413.1"/>
    </source>
</evidence>
<organism evidence="1 2">
    <name type="scientific">Sulfobacillus benefaciens</name>
    <dbReference type="NCBI Taxonomy" id="453960"/>
    <lineage>
        <taxon>Bacteria</taxon>
        <taxon>Bacillati</taxon>
        <taxon>Bacillota</taxon>
        <taxon>Clostridia</taxon>
        <taxon>Eubacteriales</taxon>
        <taxon>Clostridiales Family XVII. Incertae Sedis</taxon>
        <taxon>Sulfobacillus</taxon>
    </lineage>
</organism>
<proteinExistence type="predicted"/>
<dbReference type="Proteomes" id="UP000242972">
    <property type="component" value="Unassembled WGS sequence"/>
</dbReference>
<dbReference type="AlphaFoldDB" id="A0A2T2WW15"/>